<dbReference type="PANTHER" id="PTHR44591:SF25">
    <property type="entry name" value="CHEMOTAXIS TWO-COMPONENT RESPONSE REGULATOR"/>
    <property type="match status" value="1"/>
</dbReference>
<feature type="domain" description="Response regulatory" evidence="3">
    <location>
        <begin position="5"/>
        <end position="121"/>
    </location>
</feature>
<dbReference type="PROSITE" id="PS50110">
    <property type="entry name" value="RESPONSE_REGULATORY"/>
    <property type="match status" value="1"/>
</dbReference>
<evidence type="ECO:0000256" key="1">
    <source>
        <dbReference type="ARBA" id="ARBA00022553"/>
    </source>
</evidence>
<dbReference type="AlphaFoldDB" id="Q2RUJ6"/>
<keyword evidence="5" id="KW-1185">Reference proteome</keyword>
<dbReference type="PhylomeDB" id="Q2RUJ6"/>
<proteinExistence type="predicted"/>
<keyword evidence="1 2" id="KW-0597">Phosphoprotein</keyword>
<evidence type="ECO:0000313" key="5">
    <source>
        <dbReference type="Proteomes" id="UP000001929"/>
    </source>
</evidence>
<dbReference type="EMBL" id="CP000230">
    <property type="protein sequence ID" value="ABC22199.1"/>
    <property type="molecule type" value="Genomic_DNA"/>
</dbReference>
<dbReference type="HOGENOM" id="CLU_000445_69_17_5"/>
<dbReference type="CDD" id="cd17562">
    <property type="entry name" value="REC_CheY4-like"/>
    <property type="match status" value="1"/>
</dbReference>
<dbReference type="GO" id="GO:0008984">
    <property type="term" value="F:protein-glutamate methylesterase activity"/>
    <property type="evidence" value="ECO:0007669"/>
    <property type="project" value="UniProtKB-EC"/>
</dbReference>
<dbReference type="Pfam" id="PF00072">
    <property type="entry name" value="Response_reg"/>
    <property type="match status" value="1"/>
</dbReference>
<accession>Q2RUJ6</accession>
<dbReference type="STRING" id="269796.Rru_A1398"/>
<sequence length="123" mass="13236">MMAKTILSVDDSASIRQMVKLTLTGAGYTVVQAADGAEGLARARDMAVDLVVTDLNMPVMNGLDLIRELRKLPTYKGVPIIFLTTESDAAMKQEAKVAGATGWITKPFQQEQLVTVVRKVLGA</sequence>
<feature type="modified residue" description="4-aspartylphosphate" evidence="2">
    <location>
        <position position="54"/>
    </location>
</feature>
<gene>
    <name evidence="4" type="ordered locus">Rru_A1398</name>
</gene>
<dbReference type="Gene3D" id="3.40.50.2300">
    <property type="match status" value="1"/>
</dbReference>
<keyword evidence="4" id="KW-0378">Hydrolase</keyword>
<dbReference type="InterPro" id="IPR050595">
    <property type="entry name" value="Bact_response_regulator"/>
</dbReference>
<dbReference type="EC" id="3.1.1.61" evidence="4"/>
<dbReference type="EnsemblBacteria" id="ABC22199">
    <property type="protein sequence ID" value="ABC22199"/>
    <property type="gene ID" value="Rru_A1398"/>
</dbReference>
<protein>
    <submittedName>
        <fullName evidence="4">Response regulator receiver domain protein (CheY)</fullName>
        <ecNumber evidence="4">3.1.1.61</ecNumber>
    </submittedName>
</protein>
<organism evidence="4 5">
    <name type="scientific">Rhodospirillum rubrum (strain ATCC 11170 / ATH 1.1.1 / DSM 467 / LMG 4362 / NCIMB 8255 / S1)</name>
    <dbReference type="NCBI Taxonomy" id="269796"/>
    <lineage>
        <taxon>Bacteria</taxon>
        <taxon>Pseudomonadati</taxon>
        <taxon>Pseudomonadota</taxon>
        <taxon>Alphaproteobacteria</taxon>
        <taxon>Rhodospirillales</taxon>
        <taxon>Rhodospirillaceae</taxon>
        <taxon>Rhodospirillum</taxon>
    </lineage>
</organism>
<name>Q2RUJ6_RHORT</name>
<dbReference type="eggNOG" id="COG0745">
    <property type="taxonomic scope" value="Bacteria"/>
</dbReference>
<dbReference type="KEGG" id="rru:Rru_A1398"/>
<evidence type="ECO:0000313" key="4">
    <source>
        <dbReference type="EMBL" id="ABC22199.1"/>
    </source>
</evidence>
<dbReference type="InterPro" id="IPR001789">
    <property type="entry name" value="Sig_transdc_resp-reg_receiver"/>
</dbReference>
<dbReference type="GO" id="GO:0000160">
    <property type="term" value="P:phosphorelay signal transduction system"/>
    <property type="evidence" value="ECO:0007669"/>
    <property type="project" value="InterPro"/>
</dbReference>
<dbReference type="Proteomes" id="UP000001929">
    <property type="component" value="Chromosome"/>
</dbReference>
<dbReference type="PATRIC" id="fig|269796.9.peg.1467"/>
<evidence type="ECO:0000259" key="3">
    <source>
        <dbReference type="PROSITE" id="PS50110"/>
    </source>
</evidence>
<dbReference type="SUPFAM" id="SSF52172">
    <property type="entry name" value="CheY-like"/>
    <property type="match status" value="1"/>
</dbReference>
<dbReference type="SMART" id="SM00448">
    <property type="entry name" value="REC"/>
    <property type="match status" value="1"/>
</dbReference>
<dbReference type="PANTHER" id="PTHR44591">
    <property type="entry name" value="STRESS RESPONSE REGULATOR PROTEIN 1"/>
    <property type="match status" value="1"/>
</dbReference>
<reference evidence="4 5" key="1">
    <citation type="journal article" date="2011" name="Stand. Genomic Sci.">
        <title>Complete genome sequence of Rhodospirillum rubrum type strain (S1).</title>
        <authorList>
            <person name="Munk A.C."/>
            <person name="Copeland A."/>
            <person name="Lucas S."/>
            <person name="Lapidus A."/>
            <person name="Del Rio T.G."/>
            <person name="Barry K."/>
            <person name="Detter J.C."/>
            <person name="Hammon N."/>
            <person name="Israni S."/>
            <person name="Pitluck S."/>
            <person name="Brettin T."/>
            <person name="Bruce D."/>
            <person name="Han C."/>
            <person name="Tapia R."/>
            <person name="Gilna P."/>
            <person name="Schmutz J."/>
            <person name="Larimer F."/>
            <person name="Land M."/>
            <person name="Kyrpides N.C."/>
            <person name="Mavromatis K."/>
            <person name="Richardson P."/>
            <person name="Rohde M."/>
            <person name="Goker M."/>
            <person name="Klenk H.P."/>
            <person name="Zhang Y."/>
            <person name="Roberts G.P."/>
            <person name="Reslewic S."/>
            <person name="Schwartz D.C."/>
        </authorList>
    </citation>
    <scope>NUCLEOTIDE SEQUENCE [LARGE SCALE GENOMIC DNA]</scope>
    <source>
        <strain evidence="5">ATCC 11170 / ATH 1.1.1 / DSM 467 / LMG 4362 / NCIMB 8255 / S1</strain>
    </source>
</reference>
<dbReference type="InterPro" id="IPR011006">
    <property type="entry name" value="CheY-like_superfamily"/>
</dbReference>
<evidence type="ECO:0000256" key="2">
    <source>
        <dbReference type="PROSITE-ProRule" id="PRU00169"/>
    </source>
</evidence>